<evidence type="ECO:0000256" key="7">
    <source>
        <dbReference type="SAM" id="MobiDB-lite"/>
    </source>
</evidence>
<sequence>MPHKTLTVGTPWRVILFFTVPLLIGNFVQQLYHVIDAMVVGNALGVNSLAAVGATGSLLFLLLGFAWGMTTGFAIPTAQAFGAGDATGVRRSVAAGVLLSAAVSLLLTIVAPLIARPMLIALQTPAELLDEATTFAVISFLGAGATMFFNLLSAIIRAIGDSRTPLVFLIIACGINIVLVLAFVAWLGYGVGGAALATVISQIISVLLCLIYLRRSLPALHVHRDDWRVTRTELAHHMRLGLPMGFQSSIIAIGTLAIQVRLNTLGSDAVAAYTTATRVDGLAVALFVSLGIGVSTYTAQNYGAGHHERIRQGVRQALWLSIAGSAILATVLIAAGVPIIRLFVGEGATTVVDMAHWFLITNGSLYAMLGILLVLRGALQGLGYTFIPTMTGVVELVMRVSAALVLGALFGFTGLVWGNPMAWFGAMVLLIPAWKAAKKRLAADTTTQPAHRQSTSDNTCEDLSHDPAMSTEGGLAPVVLGMSQSERNTAVTIIAPDTTEPHPHNDTQRQAAHTNDHATRHC</sequence>
<feature type="transmembrane region" description="Helical" evidence="8">
    <location>
        <begin position="396"/>
        <end position="415"/>
    </location>
</feature>
<evidence type="ECO:0000256" key="4">
    <source>
        <dbReference type="ARBA" id="ARBA00022692"/>
    </source>
</evidence>
<proteinExistence type="predicted"/>
<dbReference type="HOGENOM" id="CLU_012893_5_0_11"/>
<dbReference type="OrthoDB" id="9806302at2"/>
<evidence type="ECO:0000313" key="10">
    <source>
        <dbReference type="Proteomes" id="UP000000628"/>
    </source>
</evidence>
<feature type="transmembrane region" description="Helical" evidence="8">
    <location>
        <begin position="240"/>
        <end position="262"/>
    </location>
</feature>
<organism evidence="9 10">
    <name type="scientific">Jonesia denitrificans (strain ATCC 14870 / DSM 20603 / BCRC 15368 / CIP 55.134 / JCM 11481 / NBRC 15587 / NCTC 10816 / Prevot 55134)</name>
    <name type="common">Listeria denitrificans</name>
    <dbReference type="NCBI Taxonomy" id="471856"/>
    <lineage>
        <taxon>Bacteria</taxon>
        <taxon>Bacillati</taxon>
        <taxon>Actinomycetota</taxon>
        <taxon>Actinomycetes</taxon>
        <taxon>Micrococcales</taxon>
        <taxon>Jonesiaceae</taxon>
        <taxon>Jonesia</taxon>
    </lineage>
</organism>
<feature type="transmembrane region" description="Helical" evidence="8">
    <location>
        <begin position="193"/>
        <end position="213"/>
    </location>
</feature>
<feature type="transmembrane region" description="Helical" evidence="8">
    <location>
        <begin position="12"/>
        <end position="32"/>
    </location>
</feature>
<dbReference type="STRING" id="471856.Jden_0086"/>
<dbReference type="Proteomes" id="UP000000628">
    <property type="component" value="Chromosome"/>
</dbReference>
<dbReference type="NCBIfam" id="TIGR00797">
    <property type="entry name" value="matE"/>
    <property type="match status" value="1"/>
</dbReference>
<evidence type="ECO:0000313" key="9">
    <source>
        <dbReference type="EMBL" id="ACV07762.1"/>
    </source>
</evidence>
<dbReference type="InterPro" id="IPR048279">
    <property type="entry name" value="MdtK-like"/>
</dbReference>
<evidence type="ECO:0000256" key="2">
    <source>
        <dbReference type="ARBA" id="ARBA00022448"/>
    </source>
</evidence>
<gene>
    <name evidence="9" type="ordered locus">Jden_0086</name>
</gene>
<feature type="region of interest" description="Disordered" evidence="7">
    <location>
        <begin position="445"/>
        <end position="464"/>
    </location>
</feature>
<dbReference type="EMBL" id="CP001706">
    <property type="protein sequence ID" value="ACV07762.1"/>
    <property type="molecule type" value="Genomic_DNA"/>
</dbReference>
<protein>
    <submittedName>
        <fullName evidence="9">MATE efflux family protein</fullName>
    </submittedName>
</protein>
<evidence type="ECO:0000256" key="6">
    <source>
        <dbReference type="ARBA" id="ARBA00023136"/>
    </source>
</evidence>
<feature type="transmembrane region" description="Helical" evidence="8">
    <location>
        <begin position="135"/>
        <end position="159"/>
    </location>
</feature>
<name>C7R584_JONDD</name>
<evidence type="ECO:0000256" key="1">
    <source>
        <dbReference type="ARBA" id="ARBA00004651"/>
    </source>
</evidence>
<feature type="transmembrane region" description="Helical" evidence="8">
    <location>
        <begin position="282"/>
        <end position="305"/>
    </location>
</feature>
<evidence type="ECO:0000256" key="8">
    <source>
        <dbReference type="SAM" id="Phobius"/>
    </source>
</evidence>
<comment type="subcellular location">
    <subcellularLocation>
        <location evidence="1">Cell membrane</location>
        <topology evidence="1">Multi-pass membrane protein</topology>
    </subcellularLocation>
</comment>
<feature type="region of interest" description="Disordered" evidence="7">
    <location>
        <begin position="496"/>
        <end position="522"/>
    </location>
</feature>
<feature type="transmembrane region" description="Helical" evidence="8">
    <location>
        <begin position="52"/>
        <end position="81"/>
    </location>
</feature>
<keyword evidence="10" id="KW-1185">Reference proteome</keyword>
<dbReference type="PANTHER" id="PTHR43549:SF3">
    <property type="entry name" value="MULTIDRUG RESISTANCE PROTEIN YPNP-RELATED"/>
    <property type="match status" value="1"/>
</dbReference>
<dbReference type="KEGG" id="jde:Jden_0086"/>
<evidence type="ECO:0000256" key="3">
    <source>
        <dbReference type="ARBA" id="ARBA00022475"/>
    </source>
</evidence>
<accession>C7R584</accession>
<dbReference type="InterPro" id="IPR002528">
    <property type="entry name" value="MATE_fam"/>
</dbReference>
<keyword evidence="4 8" id="KW-0812">Transmembrane</keyword>
<dbReference type="Pfam" id="PF01554">
    <property type="entry name" value="MatE"/>
    <property type="match status" value="2"/>
</dbReference>
<evidence type="ECO:0000256" key="5">
    <source>
        <dbReference type="ARBA" id="ARBA00022989"/>
    </source>
</evidence>
<dbReference type="InterPro" id="IPR052031">
    <property type="entry name" value="Membrane_Transporter-Flippase"/>
</dbReference>
<feature type="transmembrane region" description="Helical" evidence="8">
    <location>
        <begin position="166"/>
        <end position="187"/>
    </location>
</feature>
<dbReference type="PANTHER" id="PTHR43549">
    <property type="entry name" value="MULTIDRUG RESISTANCE PROTEIN YPNP-RELATED"/>
    <property type="match status" value="1"/>
</dbReference>
<feature type="transmembrane region" description="Helical" evidence="8">
    <location>
        <begin position="355"/>
        <end position="375"/>
    </location>
</feature>
<dbReference type="CDD" id="cd13138">
    <property type="entry name" value="MATE_yoeA_like"/>
    <property type="match status" value="1"/>
</dbReference>
<keyword evidence="5 8" id="KW-1133">Transmembrane helix</keyword>
<dbReference type="GO" id="GO:0005886">
    <property type="term" value="C:plasma membrane"/>
    <property type="evidence" value="ECO:0007669"/>
    <property type="project" value="UniProtKB-SubCell"/>
</dbReference>
<feature type="compositionally biased region" description="Polar residues" evidence="7">
    <location>
        <begin position="445"/>
        <end position="458"/>
    </location>
</feature>
<keyword evidence="3" id="KW-1003">Cell membrane</keyword>
<dbReference type="GO" id="GO:0042910">
    <property type="term" value="F:xenobiotic transmembrane transporter activity"/>
    <property type="evidence" value="ECO:0007669"/>
    <property type="project" value="InterPro"/>
</dbReference>
<feature type="transmembrane region" description="Helical" evidence="8">
    <location>
        <begin position="317"/>
        <end position="343"/>
    </location>
</feature>
<dbReference type="GO" id="GO:0015297">
    <property type="term" value="F:antiporter activity"/>
    <property type="evidence" value="ECO:0007669"/>
    <property type="project" value="InterPro"/>
</dbReference>
<feature type="transmembrane region" description="Helical" evidence="8">
    <location>
        <begin position="93"/>
        <end position="115"/>
    </location>
</feature>
<dbReference type="RefSeq" id="WP_012805867.1">
    <property type="nucleotide sequence ID" value="NC_013174.1"/>
</dbReference>
<reference evidence="9 10" key="1">
    <citation type="journal article" date="2009" name="Stand. Genomic Sci.">
        <title>Complete genome sequence of Jonesia denitrificans type strain (Prevot 55134).</title>
        <authorList>
            <person name="Pukall R."/>
            <person name="Gehrich-Schroter G."/>
            <person name="Lapidus A."/>
            <person name="Nolan M."/>
            <person name="Glavina Del Rio T."/>
            <person name="Lucas S."/>
            <person name="Chen F."/>
            <person name="Tice H."/>
            <person name="Pitluck S."/>
            <person name="Cheng J.F."/>
            <person name="Copeland A."/>
            <person name="Saunders E."/>
            <person name="Brettin T."/>
            <person name="Detter J.C."/>
            <person name="Bruce D."/>
            <person name="Goodwin L."/>
            <person name="Pati A."/>
            <person name="Ivanova N."/>
            <person name="Mavromatis K."/>
            <person name="Ovchinnikova G."/>
            <person name="Chen A."/>
            <person name="Palaniappan K."/>
            <person name="Land M."/>
            <person name="Hauser L."/>
            <person name="Chang Y.J."/>
            <person name="Jeffries C.D."/>
            <person name="Chain P."/>
            <person name="Goker M."/>
            <person name="Bristow J."/>
            <person name="Eisen J.A."/>
            <person name="Markowitz V."/>
            <person name="Hugenholtz P."/>
            <person name="Kyrpides N.C."/>
            <person name="Klenk H.P."/>
            <person name="Han C."/>
        </authorList>
    </citation>
    <scope>NUCLEOTIDE SEQUENCE [LARGE SCALE GENOMIC DNA]</scope>
    <source>
        <strain evidence="10">ATCC 14870 / DSM 20603 / BCRC 15368 / CIP 55.134 / JCM 11481 / NBRC 15587 / NCTC 10816 / Prevot 55134</strain>
    </source>
</reference>
<dbReference type="AlphaFoldDB" id="C7R584"/>
<dbReference type="eggNOG" id="COG0534">
    <property type="taxonomic scope" value="Bacteria"/>
</dbReference>
<keyword evidence="2" id="KW-0813">Transport</keyword>
<keyword evidence="6 8" id="KW-0472">Membrane</keyword>
<dbReference type="PIRSF" id="PIRSF006603">
    <property type="entry name" value="DinF"/>
    <property type="match status" value="1"/>
</dbReference>